<feature type="compositionally biased region" description="Acidic residues" evidence="2">
    <location>
        <begin position="522"/>
        <end position="539"/>
    </location>
</feature>
<evidence type="ECO:0000313" key="5">
    <source>
        <dbReference type="Proteomes" id="UP001152797"/>
    </source>
</evidence>
<feature type="region of interest" description="Disordered" evidence="2">
    <location>
        <begin position="279"/>
        <end position="596"/>
    </location>
</feature>
<dbReference type="EMBL" id="CAMXCT030006146">
    <property type="protein sequence ID" value="CAL4801340.1"/>
    <property type="molecule type" value="Genomic_DNA"/>
</dbReference>
<feature type="compositionally biased region" description="Low complexity" evidence="2">
    <location>
        <begin position="373"/>
        <end position="388"/>
    </location>
</feature>
<feature type="compositionally biased region" description="Acidic residues" evidence="2">
    <location>
        <begin position="582"/>
        <end position="596"/>
    </location>
</feature>
<evidence type="ECO:0000313" key="3">
    <source>
        <dbReference type="EMBL" id="CAI4014028.1"/>
    </source>
</evidence>
<feature type="compositionally biased region" description="Basic and acidic residues" evidence="2">
    <location>
        <begin position="279"/>
        <end position="289"/>
    </location>
</feature>
<feature type="compositionally biased region" description="Polar residues" evidence="2">
    <location>
        <begin position="541"/>
        <end position="576"/>
    </location>
</feature>
<dbReference type="EMBL" id="CAMXCT020006146">
    <property type="protein sequence ID" value="CAL1167403.1"/>
    <property type="molecule type" value="Genomic_DNA"/>
</dbReference>
<feature type="region of interest" description="Disordered" evidence="2">
    <location>
        <begin position="148"/>
        <end position="169"/>
    </location>
</feature>
<evidence type="ECO:0000256" key="1">
    <source>
        <dbReference type="SAM" id="Coils"/>
    </source>
</evidence>
<feature type="compositionally biased region" description="Polar residues" evidence="2">
    <location>
        <begin position="487"/>
        <end position="496"/>
    </location>
</feature>
<dbReference type="AlphaFoldDB" id="A0A9P1DSJ0"/>
<name>A0A9P1DSJ0_9DINO</name>
<organism evidence="3">
    <name type="scientific">Cladocopium goreaui</name>
    <dbReference type="NCBI Taxonomy" id="2562237"/>
    <lineage>
        <taxon>Eukaryota</taxon>
        <taxon>Sar</taxon>
        <taxon>Alveolata</taxon>
        <taxon>Dinophyceae</taxon>
        <taxon>Suessiales</taxon>
        <taxon>Symbiodiniaceae</taxon>
        <taxon>Cladocopium</taxon>
    </lineage>
</organism>
<evidence type="ECO:0000256" key="2">
    <source>
        <dbReference type="SAM" id="MobiDB-lite"/>
    </source>
</evidence>
<dbReference type="EMBL" id="CAMXCT010006146">
    <property type="protein sequence ID" value="CAI4014028.1"/>
    <property type="molecule type" value="Genomic_DNA"/>
</dbReference>
<feature type="compositionally biased region" description="Basic and acidic residues" evidence="2">
    <location>
        <begin position="445"/>
        <end position="462"/>
    </location>
</feature>
<reference evidence="4 5" key="2">
    <citation type="submission" date="2024-05" db="EMBL/GenBank/DDBJ databases">
        <authorList>
            <person name="Chen Y."/>
            <person name="Shah S."/>
            <person name="Dougan E. K."/>
            <person name="Thang M."/>
            <person name="Chan C."/>
        </authorList>
    </citation>
    <scope>NUCLEOTIDE SEQUENCE [LARGE SCALE GENOMIC DNA]</scope>
</reference>
<gene>
    <name evidence="3" type="ORF">C1SCF055_LOCUS38959</name>
</gene>
<feature type="compositionally biased region" description="Low complexity" evidence="2">
    <location>
        <begin position="330"/>
        <end position="341"/>
    </location>
</feature>
<dbReference type="Proteomes" id="UP001152797">
    <property type="component" value="Unassembled WGS sequence"/>
</dbReference>
<comment type="caution">
    <text evidence="3">The sequence shown here is derived from an EMBL/GenBank/DDBJ whole genome shotgun (WGS) entry which is preliminary data.</text>
</comment>
<reference evidence="3" key="1">
    <citation type="submission" date="2022-10" db="EMBL/GenBank/DDBJ databases">
        <authorList>
            <person name="Chen Y."/>
            <person name="Dougan E. K."/>
            <person name="Chan C."/>
            <person name="Rhodes N."/>
            <person name="Thang M."/>
        </authorList>
    </citation>
    <scope>NUCLEOTIDE SEQUENCE</scope>
</reference>
<feature type="compositionally biased region" description="Basic and acidic residues" evidence="2">
    <location>
        <begin position="148"/>
        <end position="160"/>
    </location>
</feature>
<protein>
    <submittedName>
        <fullName evidence="3">Uncharacterized protein</fullName>
    </submittedName>
</protein>
<sequence>MSVDFIDEVSQALTHAPLGPTEKEFVYPDDATDQLCETEPTLESFESCRNASLQCYKRVEEHKMLLEEFRADGQDCAARVEEHEVRLGVARSKMDTQDQLLTSLGNRLELQGEQIMSQVQRHCNQATQKLRSELMALYEDALGQIREHMDSSEDRSRQEAKGAAARGKQPEDATDVLAVVLQSMATAQRSISEVKETLLMLVEGHTGAKSEVQELRPTIEQIADRIAEQEFALSSLKKNMDQVSASLKERIEKAETSSERVTGLFQELRKDMARILAEEPGVSEDRRPEVISQGVSVRRESPEGQSQTTEQEAASTNFKIELPDQGTANSSRPLLDSSSISFASPGLPSEPSDQDAWNVNPVEADTQNRSGVQSAGQSGEQNGQQNVQEGEEAKPFFSSKLHGWSVGAAGGTWPTYAEDNQLEVLEAPAAPTTAPEGPEAGEGAISEHPKHAESTEHPEHPRCGSSEDEAQSQSNPCSSDLDAVSEEQAQQRSQLATGKGCGDGEPVVHSNLEPLSKLAMDLDSEPEETADLMQEEDEVQNAGSESKATGQSSSSAGNQNVHNVQSAAGSRRSFQPLTLVDSDGEYDDDEFEDDDLTIEIQESRRSSLKSQE</sequence>
<proteinExistence type="predicted"/>
<evidence type="ECO:0000313" key="4">
    <source>
        <dbReference type="EMBL" id="CAL4801340.1"/>
    </source>
</evidence>
<keyword evidence="1" id="KW-0175">Coiled coil</keyword>
<feature type="compositionally biased region" description="Low complexity" evidence="2">
    <location>
        <begin position="426"/>
        <end position="444"/>
    </location>
</feature>
<accession>A0A9P1DSJ0</accession>
<feature type="compositionally biased region" description="Polar residues" evidence="2">
    <location>
        <begin position="303"/>
        <end position="318"/>
    </location>
</feature>
<keyword evidence="5" id="KW-1185">Reference proteome</keyword>
<feature type="coiled-coil region" evidence="1">
    <location>
        <begin position="219"/>
        <end position="257"/>
    </location>
</feature>